<organism evidence="3 4">
    <name type="scientific">Brenthis ino</name>
    <name type="common">lesser marbled fritillary</name>
    <dbReference type="NCBI Taxonomy" id="405034"/>
    <lineage>
        <taxon>Eukaryota</taxon>
        <taxon>Metazoa</taxon>
        <taxon>Ecdysozoa</taxon>
        <taxon>Arthropoda</taxon>
        <taxon>Hexapoda</taxon>
        <taxon>Insecta</taxon>
        <taxon>Pterygota</taxon>
        <taxon>Neoptera</taxon>
        <taxon>Endopterygota</taxon>
        <taxon>Lepidoptera</taxon>
        <taxon>Glossata</taxon>
        <taxon>Ditrysia</taxon>
        <taxon>Papilionoidea</taxon>
        <taxon>Nymphalidae</taxon>
        <taxon>Heliconiinae</taxon>
        <taxon>Argynnini</taxon>
        <taxon>Brenthis</taxon>
    </lineage>
</organism>
<keyword evidence="2" id="KW-1133">Transmembrane helix</keyword>
<accession>A0A8J9YBY7</accession>
<feature type="transmembrane region" description="Helical" evidence="2">
    <location>
        <begin position="177"/>
        <end position="198"/>
    </location>
</feature>
<evidence type="ECO:0000256" key="2">
    <source>
        <dbReference type="SAM" id="Phobius"/>
    </source>
</evidence>
<protein>
    <submittedName>
        <fullName evidence="3">Uncharacterized protein</fullName>
    </submittedName>
</protein>
<keyword evidence="4" id="KW-1185">Reference proteome</keyword>
<gene>
    <name evidence="3" type="ORF">BINO364_LOCUS12172</name>
</gene>
<evidence type="ECO:0000256" key="1">
    <source>
        <dbReference type="SAM" id="MobiDB-lite"/>
    </source>
</evidence>
<reference evidence="3" key="1">
    <citation type="submission" date="2021-12" db="EMBL/GenBank/DDBJ databases">
        <authorList>
            <person name="Martin H S."/>
        </authorList>
    </citation>
    <scope>NUCLEOTIDE SEQUENCE</scope>
</reference>
<dbReference type="AlphaFoldDB" id="A0A8J9YBY7"/>
<feature type="non-terminal residue" evidence="3">
    <location>
        <position position="386"/>
    </location>
</feature>
<keyword evidence="2" id="KW-0812">Transmembrane</keyword>
<proteinExistence type="predicted"/>
<evidence type="ECO:0000313" key="3">
    <source>
        <dbReference type="EMBL" id="CAH0726744.1"/>
    </source>
</evidence>
<dbReference type="Proteomes" id="UP000838878">
    <property type="component" value="Chromosome 6"/>
</dbReference>
<feature type="transmembrane region" description="Helical" evidence="2">
    <location>
        <begin position="146"/>
        <end position="168"/>
    </location>
</feature>
<sequence>MELGWPYLPVCQQDFGHKLQSRALRQAGGVAADSKLGNVERRPLPRRGMHSVCAVYTTHEKKRNNNCNWPQLNTYCGCLELSTGIYIRSVIVAVAVVISLIRNCYLLVHLWSSRENLSAGNFSDGEGAELDLDQIISILRLLEIYFISWIVMIVLYILFLIVTVYAVYKKKPKVLKFIVYTNIPLCVFSLLYSFFIMAINELLYGHSYRIFLLISYVLELYNFLAIRSYYKRIRGKSLLVVEENLDFQPPIDSTRTITMIQPTTINESNIEIHCRSCTCFRQENIPITEIVTTQPAAIQHHLSYGSNEEVNEEDNREPNQSVAENVQETNSGATAALEGRVIKPNTLDLSLKTAKEDKIDLCDVPVIYDEQQLNVGSSPVIEDRTV</sequence>
<feature type="transmembrane region" description="Helical" evidence="2">
    <location>
        <begin position="210"/>
        <end position="230"/>
    </location>
</feature>
<feature type="compositionally biased region" description="Polar residues" evidence="1">
    <location>
        <begin position="318"/>
        <end position="329"/>
    </location>
</feature>
<name>A0A8J9YBY7_9NEOP</name>
<dbReference type="EMBL" id="OV170226">
    <property type="protein sequence ID" value="CAH0726744.1"/>
    <property type="molecule type" value="Genomic_DNA"/>
</dbReference>
<dbReference type="OrthoDB" id="7493094at2759"/>
<keyword evidence="2" id="KW-0472">Membrane</keyword>
<evidence type="ECO:0000313" key="4">
    <source>
        <dbReference type="Proteomes" id="UP000838878"/>
    </source>
</evidence>
<feature type="region of interest" description="Disordered" evidence="1">
    <location>
        <begin position="306"/>
        <end position="329"/>
    </location>
</feature>